<feature type="compositionally biased region" description="Acidic residues" evidence="1">
    <location>
        <begin position="408"/>
        <end position="418"/>
    </location>
</feature>
<sequence>MANTLRAEITYGAPTVVAAKAIAPSKQSSVTLTEAQRAEAARRAADRNEQVETTIRQVYEFAEMKANELSQTCGKKADYYLRLMFTGGEKLGKGRKVNPYNAWSHQLAKDKNAGADPGEVTNLLRLQQEYRNEYDNLSEGQKYNLCSLLLEECDSRIYGICVNQKGCTQDVMNTFRRITTMLIALKCRCGIEAFIGLVRNNTEYDLRPQWFFTSTPINRYLTGAIKKWDVEVIGSQMEAFAIAGCELFTYLCTNRDHADWLKNEIREKMNAMYAEATGQKGTTMQYKTFQQTVVIGQGLDLVGWTHKSFTNPQSLPASIEPLRELRDTLESGACRFVHLLHAERQRRKRIFDEGVEAGTASAKVRKLRSGIGKKRGTYQRQSDAGGVDEAGPAHKRRRIEANPSDADLSSEDSERDAD</sequence>
<feature type="compositionally biased region" description="Basic residues" evidence="1">
    <location>
        <begin position="367"/>
        <end position="377"/>
    </location>
</feature>
<feature type="region of interest" description="Disordered" evidence="1">
    <location>
        <begin position="367"/>
        <end position="418"/>
    </location>
</feature>
<protein>
    <submittedName>
        <fullName evidence="2">HTH lysR-type domain-containing protein</fullName>
    </submittedName>
</protein>
<dbReference type="AlphaFoldDB" id="A0A5K1JV74"/>
<accession>A0A5K1JV74</accession>
<evidence type="ECO:0000256" key="1">
    <source>
        <dbReference type="SAM" id="MobiDB-lite"/>
    </source>
</evidence>
<evidence type="ECO:0000313" key="2">
    <source>
        <dbReference type="EMBL" id="VWO95711.1"/>
    </source>
</evidence>
<gene>
    <name evidence="2" type="primary">A0A0H3KEX5</name>
</gene>
<proteinExistence type="predicted"/>
<name>A0A5K1JV74_9APHY</name>
<reference evidence="2" key="1">
    <citation type="submission" date="2019-10" db="EMBL/GenBank/DDBJ databases">
        <authorList>
            <person name="Nor Muhammad N."/>
        </authorList>
    </citation>
    <scope>NUCLEOTIDE SEQUENCE</scope>
</reference>
<dbReference type="EMBL" id="LR725049">
    <property type="protein sequence ID" value="VWO95711.1"/>
    <property type="molecule type" value="Genomic_DNA"/>
</dbReference>
<organism evidence="2">
    <name type="scientific">Ganoderma boninense</name>
    <dbReference type="NCBI Taxonomy" id="34458"/>
    <lineage>
        <taxon>Eukaryota</taxon>
        <taxon>Fungi</taxon>
        <taxon>Dikarya</taxon>
        <taxon>Basidiomycota</taxon>
        <taxon>Agaricomycotina</taxon>
        <taxon>Agaricomycetes</taxon>
        <taxon>Polyporales</taxon>
        <taxon>Polyporaceae</taxon>
        <taxon>Ganoderma</taxon>
    </lineage>
</organism>